<dbReference type="InterPro" id="IPR001789">
    <property type="entry name" value="Sig_transdc_resp-reg_receiver"/>
</dbReference>
<dbReference type="Pfam" id="PF00072">
    <property type="entry name" value="Response_reg"/>
    <property type="match status" value="1"/>
</dbReference>
<dbReference type="FunFam" id="3.40.50.2300:FF:000001">
    <property type="entry name" value="DNA-binding response regulator PhoB"/>
    <property type="match status" value="1"/>
</dbReference>
<feature type="modified residue" description="4-aspartylphosphate" evidence="6">
    <location>
        <position position="55"/>
    </location>
</feature>
<dbReference type="Proteomes" id="UP000697710">
    <property type="component" value="Unassembled WGS sequence"/>
</dbReference>
<dbReference type="SUPFAM" id="SSF52172">
    <property type="entry name" value="CheY-like"/>
    <property type="match status" value="1"/>
</dbReference>
<keyword evidence="3" id="KW-0805">Transcription regulation</keyword>
<name>A0A956LZN8_UNCEI</name>
<dbReference type="InterPro" id="IPR050595">
    <property type="entry name" value="Bact_response_regulator"/>
</dbReference>
<evidence type="ECO:0000256" key="5">
    <source>
        <dbReference type="ARBA" id="ARBA00023163"/>
    </source>
</evidence>
<dbReference type="PROSITE" id="PS50110">
    <property type="entry name" value="RESPONSE_REGULATORY"/>
    <property type="match status" value="1"/>
</dbReference>
<dbReference type="InterPro" id="IPR011006">
    <property type="entry name" value="CheY-like_superfamily"/>
</dbReference>
<dbReference type="GO" id="GO:0000160">
    <property type="term" value="P:phosphorelay signal transduction system"/>
    <property type="evidence" value="ECO:0007669"/>
    <property type="project" value="UniProtKB-KW"/>
</dbReference>
<comment type="caution">
    <text evidence="8">The sequence shown here is derived from an EMBL/GenBank/DDBJ whole genome shotgun (WGS) entry which is preliminary data.</text>
</comment>
<keyword evidence="1 6" id="KW-0597">Phosphoprotein</keyword>
<evidence type="ECO:0000259" key="7">
    <source>
        <dbReference type="PROSITE" id="PS50110"/>
    </source>
</evidence>
<evidence type="ECO:0000256" key="3">
    <source>
        <dbReference type="ARBA" id="ARBA00023015"/>
    </source>
</evidence>
<evidence type="ECO:0000256" key="6">
    <source>
        <dbReference type="PROSITE-ProRule" id="PRU00169"/>
    </source>
</evidence>
<keyword evidence="5" id="KW-0804">Transcription</keyword>
<dbReference type="PANTHER" id="PTHR44591:SF3">
    <property type="entry name" value="RESPONSE REGULATORY DOMAIN-CONTAINING PROTEIN"/>
    <property type="match status" value="1"/>
</dbReference>
<proteinExistence type="predicted"/>
<gene>
    <name evidence="8" type="ORF">KC729_12345</name>
</gene>
<dbReference type="PANTHER" id="PTHR44591">
    <property type="entry name" value="STRESS RESPONSE REGULATOR PROTEIN 1"/>
    <property type="match status" value="1"/>
</dbReference>
<dbReference type="GO" id="GO:0003677">
    <property type="term" value="F:DNA binding"/>
    <property type="evidence" value="ECO:0007669"/>
    <property type="project" value="UniProtKB-KW"/>
</dbReference>
<dbReference type="Gene3D" id="3.40.50.2300">
    <property type="match status" value="1"/>
</dbReference>
<evidence type="ECO:0000313" key="8">
    <source>
        <dbReference type="EMBL" id="MCA9728469.1"/>
    </source>
</evidence>
<reference evidence="8" key="2">
    <citation type="journal article" date="2021" name="Microbiome">
        <title>Successional dynamics and alternative stable states in a saline activated sludge microbial community over 9 years.</title>
        <authorList>
            <person name="Wang Y."/>
            <person name="Ye J."/>
            <person name="Ju F."/>
            <person name="Liu L."/>
            <person name="Boyd J.A."/>
            <person name="Deng Y."/>
            <person name="Parks D.H."/>
            <person name="Jiang X."/>
            <person name="Yin X."/>
            <person name="Woodcroft B.J."/>
            <person name="Tyson G.W."/>
            <person name="Hugenholtz P."/>
            <person name="Polz M.F."/>
            <person name="Zhang T."/>
        </authorList>
    </citation>
    <scope>NUCLEOTIDE SEQUENCE</scope>
    <source>
        <strain evidence="8">HKST-UBA01</strain>
    </source>
</reference>
<sequence>MAEPRRILVVDDEIYILHILEFSLSMEGYEVVTASDGNEAVKRLEECDPDMVVLDVMMPGLDGYAVCRQLRASDHLRSIPVILLSAKGRSVDREAGLEAGADEYIVKPFSPRHLLERIRELFESRHLDQASSF</sequence>
<evidence type="ECO:0000313" key="9">
    <source>
        <dbReference type="Proteomes" id="UP000697710"/>
    </source>
</evidence>
<evidence type="ECO:0000256" key="4">
    <source>
        <dbReference type="ARBA" id="ARBA00023125"/>
    </source>
</evidence>
<feature type="domain" description="Response regulatory" evidence="7">
    <location>
        <begin position="6"/>
        <end position="122"/>
    </location>
</feature>
<dbReference type="EMBL" id="JAGQHR010000392">
    <property type="protein sequence ID" value="MCA9728469.1"/>
    <property type="molecule type" value="Genomic_DNA"/>
</dbReference>
<accession>A0A956LZN8</accession>
<dbReference type="AlphaFoldDB" id="A0A956LZN8"/>
<reference evidence="8" key="1">
    <citation type="submission" date="2020-04" db="EMBL/GenBank/DDBJ databases">
        <authorList>
            <person name="Zhang T."/>
        </authorList>
    </citation>
    <scope>NUCLEOTIDE SEQUENCE</scope>
    <source>
        <strain evidence="8">HKST-UBA01</strain>
    </source>
</reference>
<dbReference type="SMART" id="SM00448">
    <property type="entry name" value="REC"/>
    <property type="match status" value="1"/>
</dbReference>
<evidence type="ECO:0000256" key="2">
    <source>
        <dbReference type="ARBA" id="ARBA00023012"/>
    </source>
</evidence>
<organism evidence="8 9">
    <name type="scientific">Eiseniibacteriota bacterium</name>
    <dbReference type="NCBI Taxonomy" id="2212470"/>
    <lineage>
        <taxon>Bacteria</taxon>
        <taxon>Candidatus Eiseniibacteriota</taxon>
    </lineage>
</organism>
<keyword evidence="4" id="KW-0238">DNA-binding</keyword>
<keyword evidence="2" id="KW-0902">Two-component regulatory system</keyword>
<protein>
    <submittedName>
        <fullName evidence="8">Response regulator</fullName>
    </submittedName>
</protein>
<evidence type="ECO:0000256" key="1">
    <source>
        <dbReference type="ARBA" id="ARBA00022553"/>
    </source>
</evidence>